<sequence>MESGGSSKKSKSKESADYDYSRFTGKVEEKLLYQKVWVRNGAMIKRKLNIVARENAGIMWVQNFTTRGWIELTRFKTELILTLCQEFMANIKYNPETEKRMPDVAVVSHELLLEGDEWDREPQWNKIRLKDKYLGDARESVPYTIFLTELFKRSGVHIPIGFTRVKSDGAIDRSSLSRSEGQRKKKKLEESSCNTTMLQEIHGMLVRIQANNDDDDDDDDDEDDDKEF</sequence>
<comment type="caution">
    <text evidence="2">The sequence shown here is derived from an EMBL/GenBank/DDBJ whole genome shotgun (WGS) entry which is preliminary data.</text>
</comment>
<name>A0A7J0ELE5_9ERIC</name>
<feature type="region of interest" description="Disordered" evidence="1">
    <location>
        <begin position="207"/>
        <end position="228"/>
    </location>
</feature>
<organism evidence="2 3">
    <name type="scientific">Actinidia rufa</name>
    <dbReference type="NCBI Taxonomy" id="165716"/>
    <lineage>
        <taxon>Eukaryota</taxon>
        <taxon>Viridiplantae</taxon>
        <taxon>Streptophyta</taxon>
        <taxon>Embryophyta</taxon>
        <taxon>Tracheophyta</taxon>
        <taxon>Spermatophyta</taxon>
        <taxon>Magnoliopsida</taxon>
        <taxon>eudicotyledons</taxon>
        <taxon>Gunneridae</taxon>
        <taxon>Pentapetalae</taxon>
        <taxon>asterids</taxon>
        <taxon>Ericales</taxon>
        <taxon>Actinidiaceae</taxon>
        <taxon>Actinidia</taxon>
    </lineage>
</organism>
<dbReference type="Proteomes" id="UP000585474">
    <property type="component" value="Unassembled WGS sequence"/>
</dbReference>
<evidence type="ECO:0000256" key="1">
    <source>
        <dbReference type="SAM" id="MobiDB-lite"/>
    </source>
</evidence>
<evidence type="ECO:0000313" key="2">
    <source>
        <dbReference type="EMBL" id="GFY86447.1"/>
    </source>
</evidence>
<gene>
    <name evidence="2" type="ORF">Acr_05g0000860</name>
</gene>
<evidence type="ECO:0000313" key="3">
    <source>
        <dbReference type="Proteomes" id="UP000585474"/>
    </source>
</evidence>
<dbReference type="AlphaFoldDB" id="A0A7J0ELE5"/>
<reference evidence="2 3" key="1">
    <citation type="submission" date="2019-07" db="EMBL/GenBank/DDBJ databases">
        <title>De Novo Assembly of kiwifruit Actinidia rufa.</title>
        <authorList>
            <person name="Sugita-Konishi S."/>
            <person name="Sato K."/>
            <person name="Mori E."/>
            <person name="Abe Y."/>
            <person name="Kisaki G."/>
            <person name="Hamano K."/>
            <person name="Suezawa K."/>
            <person name="Otani M."/>
            <person name="Fukuda T."/>
            <person name="Manabe T."/>
            <person name="Gomi K."/>
            <person name="Tabuchi M."/>
            <person name="Akimitsu K."/>
            <person name="Kataoka I."/>
        </authorList>
    </citation>
    <scope>NUCLEOTIDE SEQUENCE [LARGE SCALE GENOMIC DNA]</scope>
    <source>
        <strain evidence="3">cv. Fuchu</strain>
    </source>
</reference>
<accession>A0A7J0ELE5</accession>
<protein>
    <submittedName>
        <fullName evidence="2">RING/U-box superfamily protein</fullName>
    </submittedName>
</protein>
<dbReference type="EMBL" id="BJWL01000005">
    <property type="protein sequence ID" value="GFY86447.1"/>
    <property type="molecule type" value="Genomic_DNA"/>
</dbReference>
<feature type="region of interest" description="Disordered" evidence="1">
    <location>
        <begin position="173"/>
        <end position="192"/>
    </location>
</feature>
<proteinExistence type="predicted"/>
<feature type="compositionally biased region" description="Acidic residues" evidence="1">
    <location>
        <begin position="212"/>
        <end position="228"/>
    </location>
</feature>
<keyword evidence="3" id="KW-1185">Reference proteome</keyword>